<gene>
    <name evidence="1" type="ORF">LVIROSA_LOCUS9973</name>
</gene>
<protein>
    <recommendedName>
        <fullName evidence="3">Avr9/Cf-9 rapidly elicited protein 146</fullName>
    </recommendedName>
</protein>
<proteinExistence type="predicted"/>
<dbReference type="Pfam" id="PF05553">
    <property type="entry name" value="DUF761"/>
    <property type="match status" value="1"/>
</dbReference>
<dbReference type="Proteomes" id="UP001157418">
    <property type="component" value="Unassembled WGS sequence"/>
</dbReference>
<accession>A0AAU9ML55</accession>
<dbReference type="PANTHER" id="PTHR33265">
    <property type="entry name" value="AVR9/CF-9 RAPIDLY ELICITED PROTEIN-RELATED"/>
    <property type="match status" value="1"/>
</dbReference>
<keyword evidence="2" id="KW-1185">Reference proteome</keyword>
<evidence type="ECO:0000313" key="1">
    <source>
        <dbReference type="EMBL" id="CAH1422655.1"/>
    </source>
</evidence>
<organism evidence="1 2">
    <name type="scientific">Lactuca virosa</name>
    <dbReference type="NCBI Taxonomy" id="75947"/>
    <lineage>
        <taxon>Eukaryota</taxon>
        <taxon>Viridiplantae</taxon>
        <taxon>Streptophyta</taxon>
        <taxon>Embryophyta</taxon>
        <taxon>Tracheophyta</taxon>
        <taxon>Spermatophyta</taxon>
        <taxon>Magnoliopsida</taxon>
        <taxon>eudicotyledons</taxon>
        <taxon>Gunneridae</taxon>
        <taxon>Pentapetalae</taxon>
        <taxon>asterids</taxon>
        <taxon>campanulids</taxon>
        <taxon>Asterales</taxon>
        <taxon>Asteraceae</taxon>
        <taxon>Cichorioideae</taxon>
        <taxon>Cichorieae</taxon>
        <taxon>Lactucinae</taxon>
        <taxon>Lactuca</taxon>
    </lineage>
</organism>
<dbReference type="InterPro" id="IPR008480">
    <property type="entry name" value="DUF761_pln"/>
</dbReference>
<reference evidence="1 2" key="1">
    <citation type="submission" date="2022-01" db="EMBL/GenBank/DDBJ databases">
        <authorList>
            <person name="Xiong W."/>
            <person name="Schranz E."/>
        </authorList>
    </citation>
    <scope>NUCLEOTIDE SEQUENCE [LARGE SCALE GENOMIC DNA]</scope>
</reference>
<evidence type="ECO:0008006" key="3">
    <source>
        <dbReference type="Google" id="ProtNLM"/>
    </source>
</evidence>
<dbReference type="AlphaFoldDB" id="A0AAU9ML55"/>
<name>A0AAU9ML55_9ASTR</name>
<dbReference type="EMBL" id="CAKMRJ010001112">
    <property type="protein sequence ID" value="CAH1422655.1"/>
    <property type="molecule type" value="Genomic_DNA"/>
</dbReference>
<comment type="caution">
    <text evidence="1">The sequence shown here is derived from an EMBL/GenBank/DDBJ whole genome shotgun (WGS) entry which is preliminary data.</text>
</comment>
<evidence type="ECO:0000313" key="2">
    <source>
        <dbReference type="Proteomes" id="UP001157418"/>
    </source>
</evidence>
<sequence length="200" mass="22615">MEQNLPVLPKKVWNLVCVVYFMLRKGISKRKLLLDLNMMIKRGKIAGKALQNLMFHHHNNRASFTTNHRSHHLSFLSPPPGEYEFSCSNSPAPTSNHPFSLFSFHKKHHSNSKPSKDHLDMMAVNAVLKAMEMIHSDNSSPALPGFGSTPMVRQLRVTDSPFPLSSVDEDNQVNDAAEQFISRFYHDLRVQNTNASFGSS</sequence>
<dbReference type="PANTHER" id="PTHR33265:SF8">
    <property type="entry name" value="AVR9_CF-9 RAPIDLY ELICITED PROTEIN 146"/>
    <property type="match status" value="1"/>
</dbReference>